<dbReference type="EMBL" id="HBUE01324856">
    <property type="protein sequence ID" value="CAG6590269.1"/>
    <property type="molecule type" value="Transcribed_RNA"/>
</dbReference>
<evidence type="ECO:0000256" key="2">
    <source>
        <dbReference type="SAM" id="SignalP"/>
    </source>
</evidence>
<proteinExistence type="predicted"/>
<accession>A0A8D8HQS8</accession>
<feature type="region of interest" description="Disordered" evidence="1">
    <location>
        <begin position="20"/>
        <end position="99"/>
    </location>
</feature>
<reference evidence="3" key="1">
    <citation type="submission" date="2021-05" db="EMBL/GenBank/DDBJ databases">
        <authorList>
            <person name="Alioto T."/>
            <person name="Alioto T."/>
            <person name="Gomez Garrido J."/>
        </authorList>
    </citation>
    <scope>NUCLEOTIDE SEQUENCE</scope>
</reference>
<dbReference type="EMBL" id="HBUE01218293">
    <property type="protein sequence ID" value="CAG6538257.1"/>
    <property type="molecule type" value="Transcribed_RNA"/>
</dbReference>
<dbReference type="EMBL" id="HBUE01049094">
    <property type="protein sequence ID" value="CAG6463675.1"/>
    <property type="molecule type" value="Transcribed_RNA"/>
</dbReference>
<feature type="compositionally biased region" description="Low complexity" evidence="1">
    <location>
        <begin position="33"/>
        <end position="45"/>
    </location>
</feature>
<organism evidence="3">
    <name type="scientific">Culex pipiens</name>
    <name type="common">House mosquito</name>
    <dbReference type="NCBI Taxonomy" id="7175"/>
    <lineage>
        <taxon>Eukaryota</taxon>
        <taxon>Metazoa</taxon>
        <taxon>Ecdysozoa</taxon>
        <taxon>Arthropoda</taxon>
        <taxon>Hexapoda</taxon>
        <taxon>Insecta</taxon>
        <taxon>Pterygota</taxon>
        <taxon>Neoptera</taxon>
        <taxon>Endopterygota</taxon>
        <taxon>Diptera</taxon>
        <taxon>Nematocera</taxon>
        <taxon>Culicoidea</taxon>
        <taxon>Culicidae</taxon>
        <taxon>Culicinae</taxon>
        <taxon>Culicini</taxon>
        <taxon>Culex</taxon>
        <taxon>Culex</taxon>
    </lineage>
</organism>
<keyword evidence="2" id="KW-0732">Signal</keyword>
<dbReference type="AlphaFoldDB" id="A0A8D8HQS8"/>
<feature type="signal peptide" evidence="2">
    <location>
        <begin position="1"/>
        <end position="23"/>
    </location>
</feature>
<feature type="chain" id="PRO_5036260893" evidence="2">
    <location>
        <begin position="24"/>
        <end position="99"/>
    </location>
</feature>
<protein>
    <submittedName>
        <fullName evidence="3">(northern house mosquito) hypothetical protein</fullName>
    </submittedName>
</protein>
<sequence length="99" mass="10407">MLPARVAFLCRVVSMQLTGTVTGGTHAGGPHLATTRRTIRATQRQSPGRRERGQRAPPRGRCSSSSADPLTPADGATHHTSCGGVTADAPPTPTHKEER</sequence>
<evidence type="ECO:0000256" key="1">
    <source>
        <dbReference type="SAM" id="MobiDB-lite"/>
    </source>
</evidence>
<evidence type="ECO:0000313" key="3">
    <source>
        <dbReference type="EMBL" id="CAG6538257.1"/>
    </source>
</evidence>
<name>A0A8D8HQS8_CULPI</name>